<dbReference type="PANTHER" id="PTHR44942:SF4">
    <property type="entry name" value="METHYLTRANSFERASE TYPE 11 DOMAIN-CONTAINING PROTEIN"/>
    <property type="match status" value="1"/>
</dbReference>
<evidence type="ECO:0000256" key="3">
    <source>
        <dbReference type="ARBA" id="ARBA00022679"/>
    </source>
</evidence>
<reference evidence="6" key="1">
    <citation type="submission" date="2017-09" db="EMBL/GenBank/DDBJ databases">
        <authorList>
            <person name="Varghese N."/>
            <person name="Submissions S."/>
        </authorList>
    </citation>
    <scope>NUCLEOTIDE SEQUENCE [LARGE SCALE GENOMIC DNA]</scope>
    <source>
        <strain evidence="6">MSL47</strain>
    </source>
</reference>
<evidence type="ECO:0000256" key="1">
    <source>
        <dbReference type="ARBA" id="ARBA00008361"/>
    </source>
</evidence>
<accession>A0A285HVX3</accession>
<organism evidence="5 6">
    <name type="scientific">Orenia metallireducens</name>
    <dbReference type="NCBI Taxonomy" id="1413210"/>
    <lineage>
        <taxon>Bacteria</taxon>
        <taxon>Bacillati</taxon>
        <taxon>Bacillota</taxon>
        <taxon>Clostridia</taxon>
        <taxon>Halanaerobiales</taxon>
        <taxon>Halobacteroidaceae</taxon>
        <taxon>Orenia</taxon>
    </lineage>
</organism>
<dbReference type="SUPFAM" id="SSF53335">
    <property type="entry name" value="S-adenosyl-L-methionine-dependent methyltransferases"/>
    <property type="match status" value="1"/>
</dbReference>
<name>A0A285HVX3_9FIRM</name>
<keyword evidence="6" id="KW-1185">Reference proteome</keyword>
<evidence type="ECO:0000313" key="5">
    <source>
        <dbReference type="EMBL" id="SNY39850.1"/>
    </source>
</evidence>
<evidence type="ECO:0000256" key="2">
    <source>
        <dbReference type="ARBA" id="ARBA00022603"/>
    </source>
</evidence>
<dbReference type="InterPro" id="IPR029063">
    <property type="entry name" value="SAM-dependent_MTases_sf"/>
</dbReference>
<dbReference type="AlphaFoldDB" id="A0A285HVX3"/>
<keyword evidence="3 5" id="KW-0808">Transferase</keyword>
<dbReference type="GO" id="GO:0008757">
    <property type="term" value="F:S-adenosylmethionine-dependent methyltransferase activity"/>
    <property type="evidence" value="ECO:0007669"/>
    <property type="project" value="InterPro"/>
</dbReference>
<dbReference type="CDD" id="cd02440">
    <property type="entry name" value="AdoMet_MTases"/>
    <property type="match status" value="1"/>
</dbReference>
<keyword evidence="2 5" id="KW-0489">Methyltransferase</keyword>
<dbReference type="Proteomes" id="UP000219573">
    <property type="component" value="Unassembled WGS sequence"/>
</dbReference>
<evidence type="ECO:0000313" key="6">
    <source>
        <dbReference type="Proteomes" id="UP000219573"/>
    </source>
</evidence>
<dbReference type="GO" id="GO:0032259">
    <property type="term" value="P:methylation"/>
    <property type="evidence" value="ECO:0007669"/>
    <property type="project" value="UniProtKB-KW"/>
</dbReference>
<dbReference type="EMBL" id="OBDZ01000026">
    <property type="protein sequence ID" value="SNY39850.1"/>
    <property type="molecule type" value="Genomic_DNA"/>
</dbReference>
<evidence type="ECO:0000259" key="4">
    <source>
        <dbReference type="Pfam" id="PF08241"/>
    </source>
</evidence>
<proteinExistence type="inferred from homology"/>
<feature type="domain" description="Methyltransferase type 11" evidence="4">
    <location>
        <begin position="42"/>
        <end position="133"/>
    </location>
</feature>
<sequence length="257" mass="29998">MDRKLTFNQDVKNYDKFRPSYPKELFKEIIDYSGLDCNKHSLEIGIGTGQATRPILETGCAVRAIEFGDKLAAYSKEKFSSYNNFKIKNISFEDFECDSNSIDLVYSATAFHWLPEEIAYPKVLDLLKRGGTMTLFWNRPFVGRDNDLLHQEIQAIYDKYRPSTKVLIEHDQERYNKRIDTIKKYGFVDLEFKLFHQTRSFNAEDYVCLLNTYSDHRILLPNIKAEFEAEIKSAINRHGGILKVYDTVDLYLARKPS</sequence>
<dbReference type="InterPro" id="IPR013216">
    <property type="entry name" value="Methyltransf_11"/>
</dbReference>
<gene>
    <name evidence="5" type="ORF">SAMN06265827_1267</name>
</gene>
<dbReference type="InterPro" id="IPR051052">
    <property type="entry name" value="Diverse_substrate_MTase"/>
</dbReference>
<comment type="similarity">
    <text evidence="1">Belongs to the methyltransferase superfamily.</text>
</comment>
<dbReference type="Pfam" id="PF08241">
    <property type="entry name" value="Methyltransf_11"/>
    <property type="match status" value="1"/>
</dbReference>
<protein>
    <submittedName>
        <fullName evidence="5">Methyltransferase domain-containing protein</fullName>
    </submittedName>
</protein>
<dbReference type="PANTHER" id="PTHR44942">
    <property type="entry name" value="METHYLTRANSF_11 DOMAIN-CONTAINING PROTEIN"/>
    <property type="match status" value="1"/>
</dbReference>
<dbReference type="Gene3D" id="3.40.50.150">
    <property type="entry name" value="Vaccinia Virus protein VP39"/>
    <property type="match status" value="1"/>
</dbReference>
<dbReference type="RefSeq" id="WP_097018920.1">
    <property type="nucleotide sequence ID" value="NZ_OBDZ01000026.1"/>
</dbReference>